<dbReference type="InterPro" id="IPR036390">
    <property type="entry name" value="WH_DNA-bd_sf"/>
</dbReference>
<accession>A0A8J6JBE9</accession>
<evidence type="ECO:0000256" key="4">
    <source>
        <dbReference type="ARBA" id="ARBA00023163"/>
    </source>
</evidence>
<dbReference type="Gene3D" id="1.10.10.10">
    <property type="entry name" value="Winged helix-like DNA-binding domain superfamily/Winged helix DNA-binding domain"/>
    <property type="match status" value="1"/>
</dbReference>
<evidence type="ECO:0000313" key="7">
    <source>
        <dbReference type="Proteomes" id="UP000628736"/>
    </source>
</evidence>
<dbReference type="SUPFAM" id="SSF53850">
    <property type="entry name" value="Periplasmic binding protein-like II"/>
    <property type="match status" value="1"/>
</dbReference>
<keyword evidence="2" id="KW-0805">Transcription regulation</keyword>
<evidence type="ECO:0000256" key="2">
    <source>
        <dbReference type="ARBA" id="ARBA00023015"/>
    </source>
</evidence>
<name>A0A8J6JBE9_9FIRM</name>
<dbReference type="Pfam" id="PF03466">
    <property type="entry name" value="LysR_substrate"/>
    <property type="match status" value="1"/>
</dbReference>
<dbReference type="Pfam" id="PF00126">
    <property type="entry name" value="HTH_1"/>
    <property type="match status" value="1"/>
</dbReference>
<evidence type="ECO:0000259" key="5">
    <source>
        <dbReference type="PROSITE" id="PS50931"/>
    </source>
</evidence>
<sequence>MSLSAYELFSAIAEYGNMTKAAESMHITPSAASHAISALEKSFGFPLLYRDRNGTTLTKDGECLLPQIRAILSQEACLQERVSQIKGMEKGTVGIGVIDSVCRNWLPGILRSFQEKYPNIEVRIYQEGYHAIEQMLLDNTIDMGFLSLPTADKFTTVTLAHDRLLCVTPMDYEPLNGSYVTVEDLRTLTLILAQRGYDRIMREFLEANQLVLDPRYVINLDHSVLAMVESGIGCSILPELVLQNCEGHYRVYPIENNIYRTIALATLRGRSLSLAGEKMIQEIRTNVERYLKRS</sequence>
<dbReference type="GO" id="GO:0003700">
    <property type="term" value="F:DNA-binding transcription factor activity"/>
    <property type="evidence" value="ECO:0007669"/>
    <property type="project" value="InterPro"/>
</dbReference>
<dbReference type="Gene3D" id="3.40.190.290">
    <property type="match status" value="1"/>
</dbReference>
<comment type="similarity">
    <text evidence="1">Belongs to the LysR transcriptional regulatory family.</text>
</comment>
<dbReference type="Proteomes" id="UP000628736">
    <property type="component" value="Unassembled WGS sequence"/>
</dbReference>
<evidence type="ECO:0000256" key="1">
    <source>
        <dbReference type="ARBA" id="ARBA00009437"/>
    </source>
</evidence>
<dbReference type="PROSITE" id="PS50931">
    <property type="entry name" value="HTH_LYSR"/>
    <property type="match status" value="1"/>
</dbReference>
<dbReference type="CDD" id="cd05466">
    <property type="entry name" value="PBP2_LTTR_substrate"/>
    <property type="match status" value="1"/>
</dbReference>
<comment type="caution">
    <text evidence="6">The sequence shown here is derived from an EMBL/GenBank/DDBJ whole genome shotgun (WGS) entry which is preliminary data.</text>
</comment>
<evidence type="ECO:0000256" key="3">
    <source>
        <dbReference type="ARBA" id="ARBA00023125"/>
    </source>
</evidence>
<dbReference type="GO" id="GO:0005829">
    <property type="term" value="C:cytosol"/>
    <property type="evidence" value="ECO:0007669"/>
    <property type="project" value="TreeGrafter"/>
</dbReference>
<dbReference type="EMBL" id="JACOPO010000008">
    <property type="protein sequence ID" value="MBC5723362.1"/>
    <property type="molecule type" value="Genomic_DNA"/>
</dbReference>
<feature type="domain" description="HTH lysR-type" evidence="5">
    <location>
        <begin position="1"/>
        <end position="58"/>
    </location>
</feature>
<keyword evidence="3" id="KW-0238">DNA-binding</keyword>
<dbReference type="SUPFAM" id="SSF46785">
    <property type="entry name" value="Winged helix' DNA-binding domain"/>
    <property type="match status" value="1"/>
</dbReference>
<dbReference type="InterPro" id="IPR036388">
    <property type="entry name" value="WH-like_DNA-bd_sf"/>
</dbReference>
<gene>
    <name evidence="6" type="ORF">H8S11_11135</name>
</gene>
<dbReference type="PANTHER" id="PTHR30419">
    <property type="entry name" value="HTH-TYPE TRANSCRIPTIONAL REGULATOR YBHD"/>
    <property type="match status" value="1"/>
</dbReference>
<reference evidence="6" key="1">
    <citation type="submission" date="2020-08" db="EMBL/GenBank/DDBJ databases">
        <title>Genome public.</title>
        <authorList>
            <person name="Liu C."/>
            <person name="Sun Q."/>
        </authorList>
    </citation>
    <scope>NUCLEOTIDE SEQUENCE</scope>
    <source>
        <strain evidence="6">NSJ-23</strain>
    </source>
</reference>
<dbReference type="InterPro" id="IPR000847">
    <property type="entry name" value="LysR_HTH_N"/>
</dbReference>
<protein>
    <submittedName>
        <fullName evidence="6">LysR family transcriptional regulator</fullName>
    </submittedName>
</protein>
<dbReference type="GO" id="GO:0003677">
    <property type="term" value="F:DNA binding"/>
    <property type="evidence" value="ECO:0007669"/>
    <property type="project" value="UniProtKB-KW"/>
</dbReference>
<proteinExistence type="inferred from homology"/>
<dbReference type="InterPro" id="IPR005119">
    <property type="entry name" value="LysR_subst-bd"/>
</dbReference>
<organism evidence="6 7">
    <name type="scientific">Flintibacter hominis</name>
    <dbReference type="NCBI Taxonomy" id="2763048"/>
    <lineage>
        <taxon>Bacteria</taxon>
        <taxon>Bacillati</taxon>
        <taxon>Bacillota</taxon>
        <taxon>Clostridia</taxon>
        <taxon>Eubacteriales</taxon>
        <taxon>Flintibacter</taxon>
    </lineage>
</organism>
<evidence type="ECO:0000313" key="6">
    <source>
        <dbReference type="EMBL" id="MBC5723362.1"/>
    </source>
</evidence>
<dbReference type="RefSeq" id="WP_186853185.1">
    <property type="nucleotide sequence ID" value="NZ_JACOPO010000008.1"/>
</dbReference>
<dbReference type="InterPro" id="IPR050950">
    <property type="entry name" value="HTH-type_LysR_regulators"/>
</dbReference>
<keyword evidence="4" id="KW-0804">Transcription</keyword>
<keyword evidence="7" id="KW-1185">Reference proteome</keyword>
<dbReference type="AlphaFoldDB" id="A0A8J6JBE9"/>